<dbReference type="PANTHER" id="PTHR42771:SF2">
    <property type="entry name" value="IRON(3+)-HYDROXAMATE IMPORT ATP-BINDING PROTEIN FHUC"/>
    <property type="match status" value="1"/>
</dbReference>
<dbReference type="CDD" id="cd03214">
    <property type="entry name" value="ABC_Iron-Siderophores_B12_Hemin"/>
    <property type="match status" value="1"/>
</dbReference>
<dbReference type="GO" id="GO:0016887">
    <property type="term" value="F:ATP hydrolysis activity"/>
    <property type="evidence" value="ECO:0007669"/>
    <property type="project" value="InterPro"/>
</dbReference>
<dbReference type="AlphaFoldDB" id="A0A939FWT3"/>
<dbReference type="SMART" id="SM00382">
    <property type="entry name" value="AAA"/>
    <property type="match status" value="1"/>
</dbReference>
<keyword evidence="9" id="KW-0406">Ion transport</keyword>
<dbReference type="EMBL" id="JAFMPP010000004">
    <property type="protein sequence ID" value="MBO0662304.1"/>
    <property type="molecule type" value="Genomic_DNA"/>
</dbReference>
<evidence type="ECO:0000256" key="10">
    <source>
        <dbReference type="ARBA" id="ARBA00023136"/>
    </source>
</evidence>
<evidence type="ECO:0000259" key="11">
    <source>
        <dbReference type="PROSITE" id="PS50893"/>
    </source>
</evidence>
<dbReference type="Proteomes" id="UP000664122">
    <property type="component" value="Unassembled WGS sequence"/>
</dbReference>
<keyword evidence="8" id="KW-0408">Iron</keyword>
<dbReference type="PROSITE" id="PS00211">
    <property type="entry name" value="ABC_TRANSPORTER_1"/>
    <property type="match status" value="1"/>
</dbReference>
<dbReference type="PANTHER" id="PTHR42771">
    <property type="entry name" value="IRON(3+)-HYDROXAMATE IMPORT ATP-BINDING PROTEIN FHUC"/>
    <property type="match status" value="1"/>
</dbReference>
<dbReference type="GO" id="GO:0005524">
    <property type="term" value="F:ATP binding"/>
    <property type="evidence" value="ECO:0007669"/>
    <property type="project" value="UniProtKB-KW"/>
</dbReference>
<dbReference type="InterPro" id="IPR003593">
    <property type="entry name" value="AAA+_ATPase"/>
</dbReference>
<keyword evidence="13" id="KW-1185">Reference proteome</keyword>
<keyword evidence="7 12" id="KW-0067">ATP-binding</keyword>
<evidence type="ECO:0000256" key="7">
    <source>
        <dbReference type="ARBA" id="ARBA00022840"/>
    </source>
</evidence>
<dbReference type="FunFam" id="3.40.50.300:FF:000134">
    <property type="entry name" value="Iron-enterobactin ABC transporter ATP-binding protein"/>
    <property type="match status" value="1"/>
</dbReference>
<evidence type="ECO:0000313" key="12">
    <source>
        <dbReference type="EMBL" id="MBO0662304.1"/>
    </source>
</evidence>
<comment type="subcellular location">
    <subcellularLocation>
        <location evidence="1">Cell membrane</location>
        <topology evidence="1">Peripheral membrane protein</topology>
    </subcellularLocation>
</comment>
<dbReference type="PROSITE" id="PS50893">
    <property type="entry name" value="ABC_TRANSPORTER_2"/>
    <property type="match status" value="1"/>
</dbReference>
<comment type="similarity">
    <text evidence="2">Belongs to the ABC transporter superfamily.</text>
</comment>
<gene>
    <name evidence="12" type="ORF">J1C48_06940</name>
</gene>
<evidence type="ECO:0000256" key="4">
    <source>
        <dbReference type="ARBA" id="ARBA00022475"/>
    </source>
</evidence>
<evidence type="ECO:0000256" key="3">
    <source>
        <dbReference type="ARBA" id="ARBA00022448"/>
    </source>
</evidence>
<dbReference type="InterPro" id="IPR027417">
    <property type="entry name" value="P-loop_NTPase"/>
</dbReference>
<keyword evidence="3" id="KW-0813">Transport</keyword>
<evidence type="ECO:0000256" key="1">
    <source>
        <dbReference type="ARBA" id="ARBA00004202"/>
    </source>
</evidence>
<evidence type="ECO:0000256" key="2">
    <source>
        <dbReference type="ARBA" id="ARBA00005417"/>
    </source>
</evidence>
<dbReference type="InterPro" id="IPR003439">
    <property type="entry name" value="ABC_transporter-like_ATP-bd"/>
</dbReference>
<comment type="caution">
    <text evidence="12">The sequence shown here is derived from an EMBL/GenBank/DDBJ whole genome shotgun (WGS) entry which is preliminary data.</text>
</comment>
<dbReference type="GO" id="GO:0005886">
    <property type="term" value="C:plasma membrane"/>
    <property type="evidence" value="ECO:0007669"/>
    <property type="project" value="UniProtKB-SubCell"/>
</dbReference>
<dbReference type="InterPro" id="IPR017871">
    <property type="entry name" value="ABC_transporter-like_CS"/>
</dbReference>
<evidence type="ECO:0000256" key="9">
    <source>
        <dbReference type="ARBA" id="ARBA00023065"/>
    </source>
</evidence>
<evidence type="ECO:0000256" key="6">
    <source>
        <dbReference type="ARBA" id="ARBA00022741"/>
    </source>
</evidence>
<organism evidence="12 13">
    <name type="scientific">Jiella flava</name>
    <dbReference type="NCBI Taxonomy" id="2816857"/>
    <lineage>
        <taxon>Bacteria</taxon>
        <taxon>Pseudomonadati</taxon>
        <taxon>Pseudomonadota</taxon>
        <taxon>Alphaproteobacteria</taxon>
        <taxon>Hyphomicrobiales</taxon>
        <taxon>Aurantimonadaceae</taxon>
        <taxon>Jiella</taxon>
    </lineage>
</organism>
<accession>A0A939FWT3</accession>
<dbReference type="SUPFAM" id="SSF52540">
    <property type="entry name" value="P-loop containing nucleoside triphosphate hydrolases"/>
    <property type="match status" value="1"/>
</dbReference>
<dbReference type="RefSeq" id="WP_207257059.1">
    <property type="nucleotide sequence ID" value="NZ_JAFMPP010000004.1"/>
</dbReference>
<proteinExistence type="inferred from homology"/>
<keyword evidence="10" id="KW-0472">Membrane</keyword>
<dbReference type="GO" id="GO:0006826">
    <property type="term" value="P:iron ion transport"/>
    <property type="evidence" value="ECO:0007669"/>
    <property type="project" value="UniProtKB-KW"/>
</dbReference>
<reference evidence="12" key="1">
    <citation type="submission" date="2021-03" db="EMBL/GenBank/DDBJ databases">
        <title>Whole genome sequence of Jiella sp. CQZ9-1.</title>
        <authorList>
            <person name="Tuo L."/>
        </authorList>
    </citation>
    <scope>NUCLEOTIDE SEQUENCE</scope>
    <source>
        <strain evidence="12">CQZ9-1</strain>
    </source>
</reference>
<dbReference type="Pfam" id="PF00005">
    <property type="entry name" value="ABC_tran"/>
    <property type="match status" value="1"/>
</dbReference>
<dbReference type="Gene3D" id="3.40.50.300">
    <property type="entry name" value="P-loop containing nucleotide triphosphate hydrolases"/>
    <property type="match status" value="1"/>
</dbReference>
<name>A0A939FWT3_9HYPH</name>
<evidence type="ECO:0000313" key="13">
    <source>
        <dbReference type="Proteomes" id="UP000664122"/>
    </source>
</evidence>
<evidence type="ECO:0000256" key="5">
    <source>
        <dbReference type="ARBA" id="ARBA00022496"/>
    </source>
</evidence>
<sequence>MTSIDEATPAGRKAAGVALFHLLGVGYAAGTTRILPTLNLTIPAGRFVALIGHNGSGKSTLLSLLARQCRPSEGEILLDDRPMNSLGQRAFACRVGWLPQHPPLAATMTVAEVARFGRYPWRGPFARYRADDHQAIADALEQVGLAGMADRAMASLSGGERQRAWLAMLLAQEPSCLLLDEPTAALDLKHQIEVLQLLRRLREERNLTIVMAIHDIGMAARFADHMIALKDGRPVFDGSPDALLGPGVLSKIFDLPIGTIRPRADGPSVVYPL</sequence>
<feature type="domain" description="ABC transporter" evidence="11">
    <location>
        <begin position="20"/>
        <end position="256"/>
    </location>
</feature>
<keyword evidence="5" id="KW-0410">Iron transport</keyword>
<protein>
    <submittedName>
        <fullName evidence="12">ABC transporter ATP-binding protein</fullName>
    </submittedName>
</protein>
<dbReference type="InterPro" id="IPR051535">
    <property type="entry name" value="Siderophore_ABC-ATPase"/>
</dbReference>
<keyword evidence="4" id="KW-1003">Cell membrane</keyword>
<evidence type="ECO:0000256" key="8">
    <source>
        <dbReference type="ARBA" id="ARBA00023004"/>
    </source>
</evidence>
<keyword evidence="6" id="KW-0547">Nucleotide-binding</keyword>